<evidence type="ECO:0000313" key="3">
    <source>
        <dbReference type="Proteomes" id="UP000322524"/>
    </source>
</evidence>
<accession>A0A5D4S6N5</accession>
<dbReference type="Gene3D" id="3.40.250.10">
    <property type="entry name" value="Rhodanese-like domain"/>
    <property type="match status" value="1"/>
</dbReference>
<protein>
    <submittedName>
        <fullName evidence="2">Rhodanese-like domain-containing protein</fullName>
    </submittedName>
</protein>
<dbReference type="AlphaFoldDB" id="A0A5D4S6N5"/>
<evidence type="ECO:0000259" key="1">
    <source>
        <dbReference type="PROSITE" id="PS50206"/>
    </source>
</evidence>
<dbReference type="Pfam" id="PF00581">
    <property type="entry name" value="Rhodanese"/>
    <property type="match status" value="1"/>
</dbReference>
<dbReference type="PROSITE" id="PS50206">
    <property type="entry name" value="RHODANESE_3"/>
    <property type="match status" value="1"/>
</dbReference>
<proteinExistence type="predicted"/>
<gene>
    <name evidence="2" type="ORF">FZC76_22355</name>
</gene>
<dbReference type="PANTHER" id="PTHR43031:SF1">
    <property type="entry name" value="PYRIDINE NUCLEOTIDE-DISULPHIDE OXIDOREDUCTASE"/>
    <property type="match status" value="1"/>
</dbReference>
<comment type="caution">
    <text evidence="2">The sequence shown here is derived from an EMBL/GenBank/DDBJ whole genome shotgun (WGS) entry which is preliminary data.</text>
</comment>
<reference evidence="2 3" key="1">
    <citation type="submission" date="2019-08" db="EMBL/GenBank/DDBJ databases">
        <title>Bacillus genomes from the desert of Cuatro Cienegas, Coahuila.</title>
        <authorList>
            <person name="Olmedo-Alvarez G."/>
        </authorList>
    </citation>
    <scope>NUCLEOTIDE SEQUENCE [LARGE SCALE GENOMIC DNA]</scope>
    <source>
        <strain evidence="2 3">CH28_1T</strain>
    </source>
</reference>
<sequence length="149" mass="16711">MNIKPKFSLSLQIEPASPSIAYRYFMNKLSYETDIADLSVDIKKGYEGIIVIDVRDPKSYEECHIPTALSLPSNKISEETTQSFSKDKVIITYCWGPACNGATRAAVKFANLGFRVKELIGGIEYWRKEGGDVEGTLGDKANIYWQMKS</sequence>
<name>A0A5D4S6N5_9BACI</name>
<evidence type="ECO:0000313" key="2">
    <source>
        <dbReference type="EMBL" id="TYS59353.1"/>
    </source>
</evidence>
<dbReference type="EMBL" id="VTEV01000017">
    <property type="protein sequence ID" value="TYS59353.1"/>
    <property type="molecule type" value="Genomic_DNA"/>
</dbReference>
<dbReference type="PANTHER" id="PTHR43031">
    <property type="entry name" value="FAD-DEPENDENT OXIDOREDUCTASE"/>
    <property type="match status" value="1"/>
</dbReference>
<dbReference type="InterPro" id="IPR001763">
    <property type="entry name" value="Rhodanese-like_dom"/>
</dbReference>
<feature type="domain" description="Rhodanese" evidence="1">
    <location>
        <begin position="45"/>
        <end position="135"/>
    </location>
</feature>
<dbReference type="InterPro" id="IPR050229">
    <property type="entry name" value="GlpE_sulfurtransferase"/>
</dbReference>
<dbReference type="SUPFAM" id="SSF52821">
    <property type="entry name" value="Rhodanese/Cell cycle control phosphatase"/>
    <property type="match status" value="1"/>
</dbReference>
<dbReference type="OrthoDB" id="9800872at2"/>
<dbReference type="RefSeq" id="WP_148990303.1">
    <property type="nucleotide sequence ID" value="NZ_JBNIKZ010000011.1"/>
</dbReference>
<dbReference type="SMART" id="SM00450">
    <property type="entry name" value="RHOD"/>
    <property type="match status" value="1"/>
</dbReference>
<dbReference type="Proteomes" id="UP000322524">
    <property type="component" value="Unassembled WGS sequence"/>
</dbReference>
<organism evidence="2 3">
    <name type="scientific">Sutcliffiella horikoshii</name>
    <dbReference type="NCBI Taxonomy" id="79883"/>
    <lineage>
        <taxon>Bacteria</taxon>
        <taxon>Bacillati</taxon>
        <taxon>Bacillota</taxon>
        <taxon>Bacilli</taxon>
        <taxon>Bacillales</taxon>
        <taxon>Bacillaceae</taxon>
        <taxon>Sutcliffiella</taxon>
    </lineage>
</organism>
<dbReference type="CDD" id="cd01521">
    <property type="entry name" value="RHOD_PspE2"/>
    <property type="match status" value="1"/>
</dbReference>
<dbReference type="InterPro" id="IPR036873">
    <property type="entry name" value="Rhodanese-like_dom_sf"/>
</dbReference>